<dbReference type="HAMAP" id="MF_01032">
    <property type="entry name" value="LeuD_type2"/>
    <property type="match status" value="1"/>
</dbReference>
<dbReference type="FunFam" id="3.20.19.10:FF:000007">
    <property type="entry name" value="Isopropylmalate/citramalate isomerase small subunit"/>
    <property type="match status" value="1"/>
</dbReference>
<dbReference type="CDD" id="cd01577">
    <property type="entry name" value="IPMI_Swivel"/>
    <property type="match status" value="1"/>
</dbReference>
<dbReference type="InterPro" id="IPR015928">
    <property type="entry name" value="Aconitase/3IPM_dehydase_swvl"/>
</dbReference>
<evidence type="ECO:0000259" key="3">
    <source>
        <dbReference type="Pfam" id="PF00694"/>
    </source>
</evidence>
<sequence length="166" mass="18098">MLKGKVHKYGANVNTDAIIPARYLSLSEPAELARHCMEDIDKKFVKRVKPGDIIVATTNFGCGSSREHAPLAIKAAGVSCVVARSFARIFFRNAINIGLPLLECDDAVAQTEAGDILEVDLSSGQIKNLTNGITFTVKPYPDFMAELISVSGLIEYTKKRLASRRD</sequence>
<dbReference type="InterPro" id="IPR011827">
    <property type="entry name" value="LeuD_type2/HacB/DmdB"/>
</dbReference>
<feature type="domain" description="Aconitase A/isopropylmalate dehydratase small subunit swivel" evidence="3">
    <location>
        <begin position="41"/>
        <end position="100"/>
    </location>
</feature>
<evidence type="ECO:0000256" key="1">
    <source>
        <dbReference type="ARBA" id="ARBA00009869"/>
    </source>
</evidence>
<comment type="similarity">
    <text evidence="1">Belongs to the LeuD family. LeuD type 2 subfamily.</text>
</comment>
<dbReference type="EMBL" id="BARW01020491">
    <property type="protein sequence ID" value="GAI92198.1"/>
    <property type="molecule type" value="Genomic_DNA"/>
</dbReference>
<dbReference type="NCBIfam" id="TIGR02087">
    <property type="entry name" value="LEUD_arch"/>
    <property type="match status" value="1"/>
</dbReference>
<organism evidence="4">
    <name type="scientific">marine sediment metagenome</name>
    <dbReference type="NCBI Taxonomy" id="412755"/>
    <lineage>
        <taxon>unclassified sequences</taxon>
        <taxon>metagenomes</taxon>
        <taxon>ecological metagenomes</taxon>
    </lineage>
</organism>
<gene>
    <name evidence="4" type="ORF">S12H4_34599</name>
</gene>
<comment type="caution">
    <text evidence="4">The sequence shown here is derived from an EMBL/GenBank/DDBJ whole genome shotgun (WGS) entry which is preliminary data.</text>
</comment>
<accession>X1SGU7</accession>
<dbReference type="Pfam" id="PF00694">
    <property type="entry name" value="Aconitase_C"/>
    <property type="match status" value="1"/>
</dbReference>
<dbReference type="GO" id="GO:0016836">
    <property type="term" value="F:hydro-lyase activity"/>
    <property type="evidence" value="ECO:0007669"/>
    <property type="project" value="InterPro"/>
</dbReference>
<dbReference type="PANTHER" id="PTHR43345:SF2">
    <property type="entry name" value="3-ISOPROPYLMALATE DEHYDRATASE SMALL SUBUNIT 1"/>
    <property type="match status" value="1"/>
</dbReference>
<evidence type="ECO:0000313" key="4">
    <source>
        <dbReference type="EMBL" id="GAI92198.1"/>
    </source>
</evidence>
<evidence type="ECO:0000256" key="2">
    <source>
        <dbReference type="ARBA" id="ARBA00023239"/>
    </source>
</evidence>
<dbReference type="InterPro" id="IPR050075">
    <property type="entry name" value="LeuD"/>
</dbReference>
<proteinExistence type="inferred from homology"/>
<dbReference type="Gene3D" id="3.20.19.10">
    <property type="entry name" value="Aconitase, domain 4"/>
    <property type="match status" value="1"/>
</dbReference>
<protein>
    <recommendedName>
        <fullName evidence="3">Aconitase A/isopropylmalate dehydratase small subunit swivel domain-containing protein</fullName>
    </recommendedName>
</protein>
<dbReference type="InterPro" id="IPR000573">
    <property type="entry name" value="AconitaseA/IPMdHydase_ssu_swvl"/>
</dbReference>
<dbReference type="AlphaFoldDB" id="X1SGU7"/>
<name>X1SGU7_9ZZZZ</name>
<dbReference type="SUPFAM" id="SSF52016">
    <property type="entry name" value="LeuD/IlvD-like"/>
    <property type="match status" value="1"/>
</dbReference>
<reference evidence="4" key="1">
    <citation type="journal article" date="2014" name="Front. Microbiol.">
        <title>High frequency of phylogenetically diverse reductive dehalogenase-homologous genes in deep subseafloor sedimentary metagenomes.</title>
        <authorList>
            <person name="Kawai M."/>
            <person name="Futagami T."/>
            <person name="Toyoda A."/>
            <person name="Takaki Y."/>
            <person name="Nishi S."/>
            <person name="Hori S."/>
            <person name="Arai W."/>
            <person name="Tsubouchi T."/>
            <person name="Morono Y."/>
            <person name="Uchiyama I."/>
            <person name="Ito T."/>
            <person name="Fujiyama A."/>
            <person name="Inagaki F."/>
            <person name="Takami H."/>
        </authorList>
    </citation>
    <scope>NUCLEOTIDE SEQUENCE</scope>
    <source>
        <strain evidence="4">Expedition CK06-06</strain>
    </source>
</reference>
<dbReference type="InterPro" id="IPR033940">
    <property type="entry name" value="IPMI_Swivel"/>
</dbReference>
<dbReference type="PANTHER" id="PTHR43345">
    <property type="entry name" value="3-ISOPROPYLMALATE DEHYDRATASE SMALL SUBUNIT 2-RELATED-RELATED"/>
    <property type="match status" value="1"/>
</dbReference>
<keyword evidence="2" id="KW-0456">Lyase</keyword>